<proteinExistence type="predicted"/>
<accession>A0A192Y7V9</accession>
<protein>
    <submittedName>
        <fullName evidence="1">Uncharacterized protein</fullName>
    </submittedName>
</protein>
<organism evidence="1 2">
    <name type="scientific">Escherichia phage vB_EcoS_NBD2</name>
    <dbReference type="NCBI Taxonomy" id="1852563"/>
    <lineage>
        <taxon>Viruses</taxon>
        <taxon>Duplodnaviria</taxon>
        <taxon>Heunggongvirae</taxon>
        <taxon>Uroviricota</taxon>
        <taxon>Caudoviricetes</taxon>
        <taxon>Drexlerviridae</taxon>
        <taxon>Vilniusvirus</taxon>
        <taxon>Vilniusvirus NBD2</taxon>
    </lineage>
</organism>
<dbReference type="GeneID" id="29079502"/>
<evidence type="ECO:0000313" key="1">
    <source>
        <dbReference type="EMBL" id="ANM45914.1"/>
    </source>
</evidence>
<dbReference type="EMBL" id="KX130668">
    <property type="protein sequence ID" value="ANM45914.1"/>
    <property type="molecule type" value="Genomic_DNA"/>
</dbReference>
<dbReference type="RefSeq" id="YP_009284696.1">
    <property type="nucleotide sequence ID" value="NC_031050.1"/>
</dbReference>
<evidence type="ECO:0000313" key="2">
    <source>
        <dbReference type="Proteomes" id="UP000202254"/>
    </source>
</evidence>
<name>A0A192Y7V9_9CAUD</name>
<dbReference type="Proteomes" id="UP000202254">
    <property type="component" value="Segment"/>
</dbReference>
<dbReference type="OrthoDB" id="38607at10239"/>
<gene>
    <name evidence="1" type="ORF">NBD2_72</name>
</gene>
<sequence>MRNYSERQGLINEVIRYSAEHGLTEDQLNAALLSLINTSMRAGKKMEHTLCNQDGELILLVQRFK</sequence>
<keyword evidence="2" id="KW-1185">Reference proteome</keyword>
<reference evidence="1 2" key="1">
    <citation type="submission" date="2016-04" db="EMBL/GenBank/DDBJ databases">
        <title>Complete Genome of E. coli phage vB_EcoS_NBD2.</title>
        <authorList>
            <person name="Truncaite L."/>
            <person name="Kaliniene L."/>
            <person name="Zajanckauskaite A."/>
            <person name="Meskys R."/>
        </authorList>
    </citation>
    <scope>NUCLEOTIDE SEQUENCE [LARGE SCALE GENOMIC DNA]</scope>
</reference>
<dbReference type="KEGG" id="vg:29079502"/>